<organism evidence="1 2">
    <name type="scientific">Auriscalpium vulgare</name>
    <dbReference type="NCBI Taxonomy" id="40419"/>
    <lineage>
        <taxon>Eukaryota</taxon>
        <taxon>Fungi</taxon>
        <taxon>Dikarya</taxon>
        <taxon>Basidiomycota</taxon>
        <taxon>Agaricomycotina</taxon>
        <taxon>Agaricomycetes</taxon>
        <taxon>Russulales</taxon>
        <taxon>Auriscalpiaceae</taxon>
        <taxon>Auriscalpium</taxon>
    </lineage>
</organism>
<reference evidence="1" key="1">
    <citation type="submission" date="2021-02" db="EMBL/GenBank/DDBJ databases">
        <authorList>
            <consortium name="DOE Joint Genome Institute"/>
            <person name="Ahrendt S."/>
            <person name="Looney B.P."/>
            <person name="Miyauchi S."/>
            <person name="Morin E."/>
            <person name="Drula E."/>
            <person name="Courty P.E."/>
            <person name="Chicoki N."/>
            <person name="Fauchery L."/>
            <person name="Kohler A."/>
            <person name="Kuo A."/>
            <person name="Labutti K."/>
            <person name="Pangilinan J."/>
            <person name="Lipzen A."/>
            <person name="Riley R."/>
            <person name="Andreopoulos W."/>
            <person name="He G."/>
            <person name="Johnson J."/>
            <person name="Barry K.W."/>
            <person name="Grigoriev I.V."/>
            <person name="Nagy L."/>
            <person name="Hibbett D."/>
            <person name="Henrissat B."/>
            <person name="Matheny P.B."/>
            <person name="Labbe J."/>
            <person name="Martin F."/>
        </authorList>
    </citation>
    <scope>NUCLEOTIDE SEQUENCE</scope>
    <source>
        <strain evidence="1">FP105234-sp</strain>
    </source>
</reference>
<gene>
    <name evidence="1" type="ORF">FA95DRAFT_1652807</name>
</gene>
<protein>
    <submittedName>
        <fullName evidence="1">Uncharacterized protein</fullName>
    </submittedName>
</protein>
<evidence type="ECO:0000313" key="2">
    <source>
        <dbReference type="Proteomes" id="UP000814033"/>
    </source>
</evidence>
<evidence type="ECO:0000313" key="1">
    <source>
        <dbReference type="EMBL" id="KAI0039900.1"/>
    </source>
</evidence>
<keyword evidence="2" id="KW-1185">Reference proteome</keyword>
<accession>A0ACB8R7Z0</accession>
<dbReference type="Proteomes" id="UP000814033">
    <property type="component" value="Unassembled WGS sequence"/>
</dbReference>
<proteinExistence type="predicted"/>
<dbReference type="EMBL" id="MU276250">
    <property type="protein sequence ID" value="KAI0039900.1"/>
    <property type="molecule type" value="Genomic_DNA"/>
</dbReference>
<sequence>MHSPARTHNTQHSSRFSMFISLIIIFVAFVAWYITYVLTSARPAHQSLTPLSEIVFSRTYTMPTVTTTTMRKPNSPLAPRPDSPRPTARPALKRTLTSAAPSPSSTPSSTPNAKPKSKRAWLSRRLRALRPRARAPAPAPAPERDPPVACRDMVGGGSCRVCALRRLSGVRAGWHAAPPPALLREATLEAHARLRFEARMRQRDIDARARYRELEDYVRRENELEELKLGL</sequence>
<comment type="caution">
    <text evidence="1">The sequence shown here is derived from an EMBL/GenBank/DDBJ whole genome shotgun (WGS) entry which is preliminary data.</text>
</comment>
<name>A0ACB8R7Z0_9AGAM</name>
<reference evidence="1" key="2">
    <citation type="journal article" date="2022" name="New Phytol.">
        <title>Evolutionary transition to the ectomycorrhizal habit in the genomes of a hyperdiverse lineage of mushroom-forming fungi.</title>
        <authorList>
            <person name="Looney B."/>
            <person name="Miyauchi S."/>
            <person name="Morin E."/>
            <person name="Drula E."/>
            <person name="Courty P.E."/>
            <person name="Kohler A."/>
            <person name="Kuo A."/>
            <person name="LaButti K."/>
            <person name="Pangilinan J."/>
            <person name="Lipzen A."/>
            <person name="Riley R."/>
            <person name="Andreopoulos W."/>
            <person name="He G."/>
            <person name="Johnson J."/>
            <person name="Nolan M."/>
            <person name="Tritt A."/>
            <person name="Barry K.W."/>
            <person name="Grigoriev I.V."/>
            <person name="Nagy L.G."/>
            <person name="Hibbett D."/>
            <person name="Henrissat B."/>
            <person name="Matheny P.B."/>
            <person name="Labbe J."/>
            <person name="Martin F.M."/>
        </authorList>
    </citation>
    <scope>NUCLEOTIDE SEQUENCE</scope>
    <source>
        <strain evidence="1">FP105234-sp</strain>
    </source>
</reference>